<keyword evidence="2" id="KW-1185">Reference proteome</keyword>
<organism evidence="1 2">
    <name type="scientific">Williamsia sterculiae</name>
    <dbReference type="NCBI Taxonomy" id="1344003"/>
    <lineage>
        <taxon>Bacteria</taxon>
        <taxon>Bacillati</taxon>
        <taxon>Actinomycetota</taxon>
        <taxon>Actinomycetes</taxon>
        <taxon>Mycobacteriales</taxon>
        <taxon>Nocardiaceae</taxon>
        <taxon>Williamsia</taxon>
    </lineage>
</organism>
<sequence>MVPSFWPGARVQRVDGGDAGEPGAVVDQAGGLVTVEWESGGRSSLHWQHITHLDSR</sequence>
<evidence type="ECO:0000313" key="2">
    <source>
        <dbReference type="Proteomes" id="UP000186218"/>
    </source>
</evidence>
<protein>
    <recommendedName>
        <fullName evidence="3">DUF4314 domain-containing protein</fullName>
    </recommendedName>
</protein>
<gene>
    <name evidence="1" type="ORF">SAMN05445060_4043</name>
</gene>
<dbReference type="Proteomes" id="UP000186218">
    <property type="component" value="Unassembled WGS sequence"/>
</dbReference>
<dbReference type="STRING" id="1344003.SAMN05445060_4043"/>
<dbReference type="AlphaFoldDB" id="A0A1N7HE95"/>
<proteinExistence type="predicted"/>
<evidence type="ECO:0008006" key="3">
    <source>
        <dbReference type="Google" id="ProtNLM"/>
    </source>
</evidence>
<dbReference type="EMBL" id="FTNT01000016">
    <property type="protein sequence ID" value="SIS23061.1"/>
    <property type="molecule type" value="Genomic_DNA"/>
</dbReference>
<dbReference type="RefSeq" id="WP_159441894.1">
    <property type="nucleotide sequence ID" value="NZ_FTNT01000016.1"/>
</dbReference>
<evidence type="ECO:0000313" key="1">
    <source>
        <dbReference type="EMBL" id="SIS23061.1"/>
    </source>
</evidence>
<reference evidence="1 2" key="1">
    <citation type="submission" date="2017-01" db="EMBL/GenBank/DDBJ databases">
        <authorList>
            <person name="Mah S.A."/>
            <person name="Swanson W.J."/>
            <person name="Moy G.W."/>
            <person name="Vacquier V.D."/>
        </authorList>
    </citation>
    <scope>NUCLEOTIDE SEQUENCE [LARGE SCALE GENOMIC DNA]</scope>
    <source>
        <strain evidence="1 2">CPCC 203464</strain>
    </source>
</reference>
<name>A0A1N7HE95_9NOCA</name>
<accession>A0A1N7HE95</accession>